<dbReference type="Proteomes" id="UP000077421">
    <property type="component" value="Unassembled WGS sequence"/>
</dbReference>
<proteinExistence type="predicted"/>
<gene>
    <name evidence="1" type="ORF">AYW79_13905</name>
</gene>
<organism evidence="1 2">
    <name type="scientific">Ferroacidibacillus organovorans</name>
    <dbReference type="NCBI Taxonomy" id="1765683"/>
    <lineage>
        <taxon>Bacteria</taxon>
        <taxon>Bacillati</taxon>
        <taxon>Bacillota</taxon>
        <taxon>Bacilli</taxon>
        <taxon>Bacillales</taxon>
        <taxon>Alicyclobacillaceae</taxon>
        <taxon>Ferroacidibacillus</taxon>
    </lineage>
</organism>
<comment type="caution">
    <text evidence="1">The sequence shown here is derived from an EMBL/GenBank/DDBJ whole genome shotgun (WGS) entry which is preliminary data.</text>
</comment>
<protein>
    <submittedName>
        <fullName evidence="1">Uncharacterized protein</fullName>
    </submittedName>
</protein>
<dbReference type="EMBL" id="LSUQ01000072">
    <property type="protein sequence ID" value="OAG91137.1"/>
    <property type="molecule type" value="Genomic_DNA"/>
</dbReference>
<evidence type="ECO:0000313" key="1">
    <source>
        <dbReference type="EMBL" id="OAG91137.1"/>
    </source>
</evidence>
<reference evidence="1 2" key="1">
    <citation type="submission" date="2016-02" db="EMBL/GenBank/DDBJ databases">
        <title>Draft genome sequence of Acidibacillus ferrooxidans SLC66.</title>
        <authorList>
            <person name="Oliveira G."/>
            <person name="Nancucheo I."/>
            <person name="Dall'Agnol H."/>
            <person name="Johnson B."/>
            <person name="Oliveira R."/>
            <person name="Nunes G.L."/>
            <person name="Tzotzos G."/>
            <person name="Orellana S.C."/>
            <person name="Salim A.C."/>
            <person name="Araujo F.M."/>
        </authorList>
    </citation>
    <scope>NUCLEOTIDE SEQUENCE [LARGE SCALE GENOMIC DNA]</scope>
    <source>
        <strain evidence="1 2">SLC66</strain>
    </source>
</reference>
<evidence type="ECO:0000313" key="2">
    <source>
        <dbReference type="Proteomes" id="UP000077421"/>
    </source>
</evidence>
<name>A0A853KBM8_9BACL</name>
<sequence>MPSPTDASFVEPVNEPASLVKPGPAKTMVLQHGKLTISVTSNEPSTAAVESFRSALYPLMMRLIDPSWIP</sequence>
<accession>A0A853KBM8</accession>
<dbReference type="AlphaFoldDB" id="A0A853KBM8"/>